<dbReference type="Pfam" id="PF02545">
    <property type="entry name" value="Maf"/>
    <property type="match status" value="1"/>
</dbReference>
<organism evidence="5 6">
    <name type="scientific">Maribacter orientalis</name>
    <dbReference type="NCBI Taxonomy" id="228957"/>
    <lineage>
        <taxon>Bacteria</taxon>
        <taxon>Pseudomonadati</taxon>
        <taxon>Bacteroidota</taxon>
        <taxon>Flavobacteriia</taxon>
        <taxon>Flavobacteriales</taxon>
        <taxon>Flavobacteriaceae</taxon>
        <taxon>Maribacter</taxon>
    </lineage>
</organism>
<dbReference type="EC" id="3.6.1.9" evidence="4"/>
<dbReference type="GO" id="GO:0036218">
    <property type="term" value="F:dTTP diphosphatase activity"/>
    <property type="evidence" value="ECO:0007669"/>
    <property type="project" value="RHEA"/>
</dbReference>
<dbReference type="NCBIfam" id="TIGR00172">
    <property type="entry name" value="maf"/>
    <property type="match status" value="1"/>
</dbReference>
<comment type="catalytic activity">
    <reaction evidence="4">
        <text>dTTP + H2O = dTMP + diphosphate + H(+)</text>
        <dbReference type="Rhea" id="RHEA:28534"/>
        <dbReference type="ChEBI" id="CHEBI:15377"/>
        <dbReference type="ChEBI" id="CHEBI:15378"/>
        <dbReference type="ChEBI" id="CHEBI:33019"/>
        <dbReference type="ChEBI" id="CHEBI:37568"/>
        <dbReference type="ChEBI" id="CHEBI:63528"/>
        <dbReference type="EC" id="3.6.1.9"/>
    </reaction>
</comment>
<dbReference type="OrthoDB" id="9807767at2"/>
<dbReference type="InterPro" id="IPR003697">
    <property type="entry name" value="Maf-like"/>
</dbReference>
<comment type="function">
    <text evidence="4">Nucleoside triphosphate pyrophosphatase that hydrolyzes dTTP and UTP. May have a dual role in cell division arrest and in preventing the incorporation of modified nucleotides into cellular nucleic acids.</text>
</comment>
<dbReference type="CDD" id="cd00555">
    <property type="entry name" value="Maf"/>
    <property type="match status" value="1"/>
</dbReference>
<comment type="caution">
    <text evidence="4">Lacks conserved residue(s) required for the propagation of feature annotation.</text>
</comment>
<dbReference type="PANTHER" id="PTHR43213">
    <property type="entry name" value="BIFUNCTIONAL DTTP/UTP PYROPHOSPHATASE/METHYLTRANSFERASE PROTEIN-RELATED"/>
    <property type="match status" value="1"/>
</dbReference>
<feature type="site" description="Important for substrate specificity" evidence="4">
    <location>
        <position position="160"/>
    </location>
</feature>
<evidence type="ECO:0000256" key="2">
    <source>
        <dbReference type="ARBA" id="ARBA00022801"/>
    </source>
</evidence>
<comment type="catalytic activity">
    <reaction evidence="4">
        <text>UTP + H2O = UMP + diphosphate + H(+)</text>
        <dbReference type="Rhea" id="RHEA:29395"/>
        <dbReference type="ChEBI" id="CHEBI:15377"/>
        <dbReference type="ChEBI" id="CHEBI:15378"/>
        <dbReference type="ChEBI" id="CHEBI:33019"/>
        <dbReference type="ChEBI" id="CHEBI:46398"/>
        <dbReference type="ChEBI" id="CHEBI:57865"/>
        <dbReference type="EC" id="3.6.1.9"/>
    </reaction>
</comment>
<dbReference type="Proteomes" id="UP000198990">
    <property type="component" value="Unassembled WGS sequence"/>
</dbReference>
<dbReference type="GO" id="GO:0036221">
    <property type="term" value="F:UTP diphosphatase activity"/>
    <property type="evidence" value="ECO:0007669"/>
    <property type="project" value="RHEA"/>
</dbReference>
<comment type="cofactor">
    <cofactor evidence="1 4">
        <name>a divalent metal cation</name>
        <dbReference type="ChEBI" id="CHEBI:60240"/>
    </cofactor>
</comment>
<protein>
    <recommendedName>
        <fullName evidence="4">dTTP/UTP pyrophosphatase</fullName>
        <shortName evidence="4">dTTPase/UTPase</shortName>
        <ecNumber evidence="4">3.6.1.9</ecNumber>
    </recommendedName>
    <alternativeName>
        <fullName evidence="4">Nucleoside triphosphate pyrophosphatase</fullName>
    </alternativeName>
    <alternativeName>
        <fullName evidence="4">Nucleotide pyrophosphatase</fullName>
        <shortName evidence="4">Nucleotide PPase</shortName>
    </alternativeName>
</protein>
<dbReference type="PANTHER" id="PTHR43213:SF5">
    <property type="entry name" value="BIFUNCTIONAL DTTP_UTP PYROPHOSPHATASE_METHYLTRANSFERASE PROTEIN-RELATED"/>
    <property type="match status" value="1"/>
</dbReference>
<name>A0A1H7UL91_9FLAO</name>
<feature type="site" description="Important for substrate specificity" evidence="4">
    <location>
        <position position="78"/>
    </location>
</feature>
<dbReference type="Gene3D" id="3.90.950.10">
    <property type="match status" value="1"/>
</dbReference>
<keyword evidence="3 4" id="KW-0546">Nucleotide metabolism</keyword>
<dbReference type="InterPro" id="IPR029001">
    <property type="entry name" value="ITPase-like_fam"/>
</dbReference>
<keyword evidence="4" id="KW-0963">Cytoplasm</keyword>
<evidence type="ECO:0000256" key="1">
    <source>
        <dbReference type="ARBA" id="ARBA00001968"/>
    </source>
</evidence>
<dbReference type="RefSeq" id="WP_091625874.1">
    <property type="nucleotide sequence ID" value="NZ_FNZN01000007.1"/>
</dbReference>
<dbReference type="SUPFAM" id="SSF52972">
    <property type="entry name" value="ITPase-like"/>
    <property type="match status" value="1"/>
</dbReference>
<evidence type="ECO:0000313" key="6">
    <source>
        <dbReference type="Proteomes" id="UP000198990"/>
    </source>
</evidence>
<evidence type="ECO:0000313" key="5">
    <source>
        <dbReference type="EMBL" id="SEL97087.1"/>
    </source>
</evidence>
<proteinExistence type="inferred from homology"/>
<dbReference type="HAMAP" id="MF_00528">
    <property type="entry name" value="Maf"/>
    <property type="match status" value="1"/>
</dbReference>
<dbReference type="EMBL" id="FNZN01000007">
    <property type="protein sequence ID" value="SEL97087.1"/>
    <property type="molecule type" value="Genomic_DNA"/>
</dbReference>
<keyword evidence="6" id="KW-1185">Reference proteome</keyword>
<sequence>MLKEKLRNHNVILASGSPRRQQFFKEMELDFEVRLKSVEEVYPSKLKAAEISDYLAKLKASAFKNELETKDILITSDTVVWHNNESLAKAANNTEAEVMLKKLSGEWHQVITSVCFTTSERQIVLNSITEVKFKDLTDEEIRFYIEKFTPFDKAGAYGIQEWIGLIGIEEIKGSYTNVVGLPTQLVYDTLTKMVE</sequence>
<evidence type="ECO:0000256" key="3">
    <source>
        <dbReference type="ARBA" id="ARBA00023080"/>
    </source>
</evidence>
<dbReference type="AlphaFoldDB" id="A0A1H7UL91"/>
<feature type="site" description="Important for substrate specificity" evidence="4">
    <location>
        <position position="19"/>
    </location>
</feature>
<keyword evidence="2 4" id="KW-0378">Hydrolase</keyword>
<comment type="subcellular location">
    <subcellularLocation>
        <location evidence="4">Cytoplasm</location>
    </subcellularLocation>
</comment>
<dbReference type="STRING" id="228957.SAMN04488008_107141"/>
<evidence type="ECO:0000256" key="4">
    <source>
        <dbReference type="HAMAP-Rule" id="MF_00528"/>
    </source>
</evidence>
<gene>
    <name evidence="5" type="ORF">SAMN04488008_107141</name>
</gene>
<dbReference type="PIRSF" id="PIRSF006305">
    <property type="entry name" value="Maf"/>
    <property type="match status" value="1"/>
</dbReference>
<feature type="active site" description="Proton acceptor" evidence="4">
    <location>
        <position position="77"/>
    </location>
</feature>
<reference evidence="6" key="1">
    <citation type="submission" date="2016-10" db="EMBL/GenBank/DDBJ databases">
        <authorList>
            <person name="Varghese N."/>
            <person name="Submissions S."/>
        </authorList>
    </citation>
    <scope>NUCLEOTIDE SEQUENCE [LARGE SCALE GENOMIC DNA]</scope>
    <source>
        <strain evidence="6">DSM 16471</strain>
    </source>
</reference>
<dbReference type="GO" id="GO:0009117">
    <property type="term" value="P:nucleotide metabolic process"/>
    <property type="evidence" value="ECO:0007669"/>
    <property type="project" value="UniProtKB-KW"/>
</dbReference>
<accession>A0A1H7UL91</accession>
<dbReference type="GO" id="GO:0005737">
    <property type="term" value="C:cytoplasm"/>
    <property type="evidence" value="ECO:0007669"/>
    <property type="project" value="UniProtKB-SubCell"/>
</dbReference>
<comment type="similarity">
    <text evidence="4">Belongs to the Maf family. YhdE subfamily.</text>
</comment>